<evidence type="ECO:0000313" key="2">
    <source>
        <dbReference type="Proteomes" id="UP001157914"/>
    </source>
</evidence>
<accession>A0ABY1PIB5</accession>
<keyword evidence="2" id="KW-1185">Reference proteome</keyword>
<comment type="caution">
    <text evidence="1">The sequence shown here is derived from an EMBL/GenBank/DDBJ whole genome shotgun (WGS) entry which is preliminary data.</text>
</comment>
<gene>
    <name evidence="1" type="ORF">SAMN06265374_3570</name>
</gene>
<protein>
    <submittedName>
        <fullName evidence="1">Uncharacterized protein</fullName>
    </submittedName>
</protein>
<organism evidence="1 2">
    <name type="scientific">Roseibium denhamense</name>
    <dbReference type="NCBI Taxonomy" id="76305"/>
    <lineage>
        <taxon>Bacteria</taxon>
        <taxon>Pseudomonadati</taxon>
        <taxon>Pseudomonadota</taxon>
        <taxon>Alphaproteobacteria</taxon>
        <taxon>Hyphomicrobiales</taxon>
        <taxon>Stappiaceae</taxon>
        <taxon>Roseibium</taxon>
    </lineage>
</organism>
<evidence type="ECO:0000313" key="1">
    <source>
        <dbReference type="EMBL" id="SMP32615.1"/>
    </source>
</evidence>
<reference evidence="1 2" key="1">
    <citation type="submission" date="2017-05" db="EMBL/GenBank/DDBJ databases">
        <authorList>
            <person name="Varghese N."/>
            <person name="Submissions S."/>
        </authorList>
    </citation>
    <scope>NUCLEOTIDE SEQUENCE [LARGE SCALE GENOMIC DNA]</scope>
    <source>
        <strain evidence="1 2">DSM 15949</strain>
    </source>
</reference>
<dbReference type="Proteomes" id="UP001157914">
    <property type="component" value="Unassembled WGS sequence"/>
</dbReference>
<proteinExistence type="predicted"/>
<dbReference type="EMBL" id="FXTT01000005">
    <property type="protein sequence ID" value="SMP32615.1"/>
    <property type="molecule type" value="Genomic_DNA"/>
</dbReference>
<name>A0ABY1PIB5_9HYPH</name>
<sequence length="62" mass="6863">MAKAEPVSLENGQLALRSNEAVWLRGVHGFCWSVQAVWVSMDTGLGGRFECKWQCIVAVRLA</sequence>